<evidence type="ECO:0000313" key="3">
    <source>
        <dbReference type="Proteomes" id="UP001144280"/>
    </source>
</evidence>
<organism evidence="2 3">
    <name type="scientific">Phytohabitans aurantiacus</name>
    <dbReference type="NCBI Taxonomy" id="3016789"/>
    <lineage>
        <taxon>Bacteria</taxon>
        <taxon>Bacillati</taxon>
        <taxon>Actinomycetota</taxon>
        <taxon>Actinomycetes</taxon>
        <taxon>Micromonosporales</taxon>
        <taxon>Micromonosporaceae</taxon>
    </lineage>
</organism>
<sequence length="463" mass="49652">MTDEQPATLADDLLDRIKTAEEARDQALARVEAETARAARADARHLTASNRAGNFAAERDRLRARLDRLITAAPAADHAHRQLRAIREARAHTCERDCTEGGCDFDLAGFLDRVDEILANNQDDRLDLVFDRDPDCGCTPPCGHGTYRLAGGPGSSRRAQDALVLTWDWCEQPDVNHLHSLLAELTGGLVHVYAPETGTDDCAWVFATRPLTDKEARDALEAVDEPCCTGITVPRWAGSEPQEPDHDPDCALRPVSAIPARVEPSQGQEIPAEQLQALLTEAATRFTPDANRLLATSGYRIGFAAALGYEITVEDGRVGAGDRPEPAAIAPEAAEAARKIADALQAAIDERDTARADLAQALALLDGRYAIRLTVGGPGLDRWHGDALVGAFATADTAREIGQVLAHALADHVGVRVDASLVELPRQVRRGGPVSAGGPVIVGERPVDLMDRTARWPTGGHRG</sequence>
<dbReference type="EMBL" id="BSDI01000010">
    <property type="protein sequence ID" value="GLH97370.1"/>
    <property type="molecule type" value="Genomic_DNA"/>
</dbReference>
<dbReference type="Proteomes" id="UP001144280">
    <property type="component" value="Unassembled WGS sequence"/>
</dbReference>
<feature type="coiled-coil region" evidence="1">
    <location>
        <begin position="10"/>
        <end position="37"/>
    </location>
</feature>
<name>A0ABQ5QSW5_9ACTN</name>
<accession>A0ABQ5QSW5</accession>
<evidence type="ECO:0000256" key="1">
    <source>
        <dbReference type="SAM" id="Coils"/>
    </source>
</evidence>
<keyword evidence="1" id="KW-0175">Coiled coil</keyword>
<dbReference type="RefSeq" id="WP_281895193.1">
    <property type="nucleotide sequence ID" value="NZ_BSDI01000010.1"/>
</dbReference>
<comment type="caution">
    <text evidence="2">The sequence shown here is derived from an EMBL/GenBank/DDBJ whole genome shotgun (WGS) entry which is preliminary data.</text>
</comment>
<evidence type="ECO:0000313" key="2">
    <source>
        <dbReference type="EMBL" id="GLH97370.1"/>
    </source>
</evidence>
<reference evidence="2" key="1">
    <citation type="submission" date="2022-12" db="EMBL/GenBank/DDBJ databases">
        <title>New Phytohabitans aurantiacus sp. RD004123 nov., an actinomycete isolated from soil.</title>
        <authorList>
            <person name="Triningsih D.W."/>
            <person name="Harunari E."/>
            <person name="Igarashi Y."/>
        </authorList>
    </citation>
    <scope>NUCLEOTIDE SEQUENCE</scope>
    <source>
        <strain evidence="2">RD004123</strain>
    </source>
</reference>
<gene>
    <name evidence="2" type="ORF">Pa4123_26450</name>
</gene>
<protein>
    <submittedName>
        <fullName evidence="2">Uncharacterized protein</fullName>
    </submittedName>
</protein>
<proteinExistence type="predicted"/>
<keyword evidence="3" id="KW-1185">Reference proteome</keyword>